<feature type="signal peptide" evidence="1">
    <location>
        <begin position="1"/>
        <end position="27"/>
    </location>
</feature>
<organism evidence="2 3">
    <name type="scientific">Klebsormidium nitens</name>
    <name type="common">Green alga</name>
    <name type="synonym">Ulothrix nitens</name>
    <dbReference type="NCBI Taxonomy" id="105231"/>
    <lineage>
        <taxon>Eukaryota</taxon>
        <taxon>Viridiplantae</taxon>
        <taxon>Streptophyta</taxon>
        <taxon>Klebsormidiophyceae</taxon>
        <taxon>Klebsormidiales</taxon>
        <taxon>Klebsormidiaceae</taxon>
        <taxon>Klebsormidium</taxon>
    </lineage>
</organism>
<feature type="chain" id="PRO_5012056038" evidence="1">
    <location>
        <begin position="28"/>
        <end position="198"/>
    </location>
</feature>
<proteinExistence type="predicted"/>
<gene>
    <name evidence="2" type="ORF">KFL_001310070</name>
</gene>
<evidence type="ECO:0000313" key="3">
    <source>
        <dbReference type="Proteomes" id="UP000054558"/>
    </source>
</evidence>
<reference evidence="2 3" key="1">
    <citation type="journal article" date="2014" name="Nat. Commun.">
        <title>Klebsormidium flaccidum genome reveals primary factors for plant terrestrial adaptation.</title>
        <authorList>
            <person name="Hori K."/>
            <person name="Maruyama F."/>
            <person name="Fujisawa T."/>
            <person name="Togashi T."/>
            <person name="Yamamoto N."/>
            <person name="Seo M."/>
            <person name="Sato S."/>
            <person name="Yamada T."/>
            <person name="Mori H."/>
            <person name="Tajima N."/>
            <person name="Moriyama T."/>
            <person name="Ikeuchi M."/>
            <person name="Watanabe M."/>
            <person name="Wada H."/>
            <person name="Kobayashi K."/>
            <person name="Saito M."/>
            <person name="Masuda T."/>
            <person name="Sasaki-Sekimoto Y."/>
            <person name="Mashiguchi K."/>
            <person name="Awai K."/>
            <person name="Shimojima M."/>
            <person name="Masuda S."/>
            <person name="Iwai M."/>
            <person name="Nobusawa T."/>
            <person name="Narise T."/>
            <person name="Kondo S."/>
            <person name="Saito H."/>
            <person name="Sato R."/>
            <person name="Murakawa M."/>
            <person name="Ihara Y."/>
            <person name="Oshima-Yamada Y."/>
            <person name="Ohtaka K."/>
            <person name="Satoh M."/>
            <person name="Sonobe K."/>
            <person name="Ishii M."/>
            <person name="Ohtani R."/>
            <person name="Kanamori-Sato M."/>
            <person name="Honoki R."/>
            <person name="Miyazaki D."/>
            <person name="Mochizuki H."/>
            <person name="Umetsu J."/>
            <person name="Higashi K."/>
            <person name="Shibata D."/>
            <person name="Kamiya Y."/>
            <person name="Sato N."/>
            <person name="Nakamura Y."/>
            <person name="Tabata S."/>
            <person name="Ida S."/>
            <person name="Kurokawa K."/>
            <person name="Ohta H."/>
        </authorList>
    </citation>
    <scope>NUCLEOTIDE SEQUENCE [LARGE SCALE GENOMIC DNA]</scope>
    <source>
        <strain evidence="2 3">NIES-2285</strain>
    </source>
</reference>
<dbReference type="Proteomes" id="UP000054558">
    <property type="component" value="Unassembled WGS sequence"/>
</dbReference>
<protein>
    <submittedName>
        <fullName evidence="2">Uncharacterized protein</fullName>
    </submittedName>
</protein>
<accession>A0A1Y1HWG1</accession>
<dbReference type="EMBL" id="DF237080">
    <property type="protein sequence ID" value="GAQ82975.1"/>
    <property type="molecule type" value="Genomic_DNA"/>
</dbReference>
<keyword evidence="1" id="KW-0732">Signal</keyword>
<name>A0A1Y1HWG1_KLENI</name>
<evidence type="ECO:0000256" key="1">
    <source>
        <dbReference type="SAM" id="SignalP"/>
    </source>
</evidence>
<dbReference type="AlphaFoldDB" id="A0A1Y1HWG1"/>
<keyword evidence="3" id="KW-1185">Reference proteome</keyword>
<evidence type="ECO:0000313" key="2">
    <source>
        <dbReference type="EMBL" id="GAQ82975.1"/>
    </source>
</evidence>
<sequence length="198" mass="20941">MAGAMKRSAAPAIAAIVLLMASGFASAVPDSTLCPFELGYNPNFNADGSALFCTKGQETFQVDEAGILARSLRGIGNSLRSLLGGIADGDATVFGRFVEATASIALQDGPHSISDTAAIAQFVADVLVFPSGADKSALFQISQYHFLDNNDPRVASVHITVYTAKYTLNADSIWRFNLVNGARVWQLQQTSNLVLVPV</sequence>